<dbReference type="AlphaFoldDB" id="A0A0P1F3S4"/>
<proteinExistence type="predicted"/>
<name>A0A0P1F3S4_THAGE</name>
<evidence type="ECO:0000313" key="1">
    <source>
        <dbReference type="EMBL" id="CUH62339.1"/>
    </source>
</evidence>
<organism evidence="1 2">
    <name type="scientific">Thalassovita gelatinovora</name>
    <name type="common">Thalassobius gelatinovorus</name>
    <dbReference type="NCBI Taxonomy" id="53501"/>
    <lineage>
        <taxon>Bacteria</taxon>
        <taxon>Pseudomonadati</taxon>
        <taxon>Pseudomonadota</taxon>
        <taxon>Alphaproteobacteria</taxon>
        <taxon>Rhodobacterales</taxon>
        <taxon>Roseobacteraceae</taxon>
        <taxon>Thalassovita</taxon>
    </lineage>
</organism>
<keyword evidence="2" id="KW-1185">Reference proteome</keyword>
<gene>
    <name evidence="1" type="ORF">TG4357_00027</name>
</gene>
<accession>A0A0P1F3S4</accession>
<dbReference type="EMBL" id="CYSA01000001">
    <property type="protein sequence ID" value="CUH62339.1"/>
    <property type="molecule type" value="Genomic_DNA"/>
</dbReference>
<evidence type="ECO:0000313" key="2">
    <source>
        <dbReference type="Proteomes" id="UP000051587"/>
    </source>
</evidence>
<dbReference type="Proteomes" id="UP000051587">
    <property type="component" value="Unassembled WGS sequence"/>
</dbReference>
<protein>
    <submittedName>
        <fullName evidence="1">Uncharacterized protein</fullName>
    </submittedName>
</protein>
<sequence>MWSTGIPEWVMPAQIQPWGAIRYKQKACKFKAFLWNRTKQGRTTRHRPALLLFQNIPG</sequence>
<reference evidence="1 2" key="1">
    <citation type="submission" date="2015-09" db="EMBL/GenBank/DDBJ databases">
        <authorList>
            <consortium name="Swine Surveillance"/>
        </authorList>
    </citation>
    <scope>NUCLEOTIDE SEQUENCE [LARGE SCALE GENOMIC DNA]</scope>
    <source>
        <strain evidence="1 2">CECT 4357</strain>
    </source>
</reference>